<dbReference type="InterPro" id="IPR001509">
    <property type="entry name" value="Epimerase_deHydtase"/>
</dbReference>
<sequence>MKTILIAGGSGLVGTRITELLDSTEYRIIILTRFPKPPKGNITYLYWDIYKGVIDDRALYADYLINLTGDGIADSRWTTKRKKILIDSRVNGTLLIQSAMKKANRRFKAAVSASAIGYYGDQGDTILDERNNPGDEFLSTCCLLWENASEQLQEVTDYNRIVRVGLVLSTRGGALPKILMTKTVRLFNYFGNGKQYYSWIHIDDISRMFIHLLTERSDHSVYNGVAPRPLTNKKFTEEVRDAFGSGIVLPAPALGLKIALGEMSKVVLNSNRVLPKNFTEVGFRFEFPDLTNAIKDLLVREV</sequence>
<evidence type="ECO:0000259" key="3">
    <source>
        <dbReference type="Pfam" id="PF08338"/>
    </source>
</evidence>
<dbReference type="PANTHER" id="PTHR11092:SF0">
    <property type="entry name" value="EPIMERASE FAMILY PROTEIN SDR39U1"/>
    <property type="match status" value="1"/>
</dbReference>
<dbReference type="Pfam" id="PF01370">
    <property type="entry name" value="Epimerase"/>
    <property type="match status" value="1"/>
</dbReference>
<feature type="domain" description="NAD-dependent epimerase/dehydratase" evidence="2">
    <location>
        <begin position="4"/>
        <end position="222"/>
    </location>
</feature>
<dbReference type="Gene3D" id="3.40.50.720">
    <property type="entry name" value="NAD(P)-binding Rossmann-like Domain"/>
    <property type="match status" value="1"/>
</dbReference>
<dbReference type="InterPro" id="IPR036291">
    <property type="entry name" value="NAD(P)-bd_dom_sf"/>
</dbReference>
<accession>H6REL1</accession>
<reference evidence="4" key="2">
    <citation type="submission" date="2012-02" db="EMBL/GenBank/DDBJ databases">
        <authorList>
            <person name="Genoscope - CEA"/>
        </authorList>
    </citation>
    <scope>NUCLEOTIDE SEQUENCE</scope>
</reference>
<evidence type="ECO:0000256" key="1">
    <source>
        <dbReference type="ARBA" id="ARBA00009353"/>
    </source>
</evidence>
<dbReference type="AlphaFoldDB" id="H6REL1"/>
<reference evidence="4" key="1">
    <citation type="journal article" date="2012" name="Environ. Microbiol.">
        <title>Genomic content of uncultured Bacteroidetes from contrasting oceanic provinces in the North Atlantic Ocean.</title>
        <authorList>
            <person name="Gomez-Pereira P.R."/>
            <person name="Schuler M."/>
            <person name="Fuchs B.M."/>
            <person name="Bennke C."/>
            <person name="Teeling H."/>
            <person name="Waldmann J."/>
            <person name="Richter M."/>
            <person name="Barbe V."/>
            <person name="Bataille E."/>
            <person name="Glockner F.O."/>
            <person name="Amann R."/>
        </authorList>
    </citation>
    <scope>NUCLEOTIDE SEQUENCE</scope>
</reference>
<protein>
    <submittedName>
        <fullName evidence="4">NAD dependent epimerase/dehydratase family protein</fullName>
    </submittedName>
</protein>
<dbReference type="SUPFAM" id="SSF51735">
    <property type="entry name" value="NAD(P)-binding Rossmann-fold domains"/>
    <property type="match status" value="1"/>
</dbReference>
<evidence type="ECO:0000313" key="4">
    <source>
        <dbReference type="EMBL" id="CCF99472.1"/>
    </source>
</evidence>
<name>H6REL1_9BACT</name>
<dbReference type="PANTHER" id="PTHR11092">
    <property type="entry name" value="SUGAR NUCLEOTIDE EPIMERASE RELATED"/>
    <property type="match status" value="1"/>
</dbReference>
<comment type="similarity">
    <text evidence="1">Belongs to the NAD(P)-dependent epimerase/dehydratase family. SDR39U1 subfamily.</text>
</comment>
<dbReference type="InterPro" id="IPR013549">
    <property type="entry name" value="DUF1731"/>
</dbReference>
<proteinExistence type="inferred from homology"/>
<dbReference type="NCBIfam" id="TIGR01777">
    <property type="entry name" value="yfcH"/>
    <property type="match status" value="1"/>
</dbReference>
<feature type="domain" description="DUF1731" evidence="3">
    <location>
        <begin position="251"/>
        <end position="297"/>
    </location>
</feature>
<organism evidence="4">
    <name type="scientific">uncultured Flavobacteriia bacterium</name>
    <dbReference type="NCBI Taxonomy" id="212695"/>
    <lineage>
        <taxon>Bacteria</taxon>
        <taxon>Pseudomonadati</taxon>
        <taxon>Bacteroidota</taxon>
        <taxon>Flavobacteriia</taxon>
        <taxon>environmental samples</taxon>
    </lineage>
</organism>
<gene>
    <name evidence="4" type="ORF">VIS_S3BGA110018</name>
</gene>
<dbReference type="InterPro" id="IPR010099">
    <property type="entry name" value="SDR39U1"/>
</dbReference>
<evidence type="ECO:0000259" key="2">
    <source>
        <dbReference type="Pfam" id="PF01370"/>
    </source>
</evidence>
<dbReference type="Pfam" id="PF08338">
    <property type="entry name" value="DUF1731"/>
    <property type="match status" value="1"/>
</dbReference>
<dbReference type="EMBL" id="FO117580">
    <property type="protein sequence ID" value="CCF99472.1"/>
    <property type="molecule type" value="Genomic_DNA"/>
</dbReference>